<sequence>MIKIGDRIDSRYRIVSRIASGGMADIYEANDLVSRRIVSIKVMKEELLKNPANLARFNNETAAAASLNHPNIVKVYGRGMVDGRPYMANEYIKGQTLRDKLSFSLSLSLTDCCDVMLQLTSGIDYIHRHGIIHRDIKPDNLFYLSDGTIKITDFGIAAPIGYSSSGDSIQGTIYYCAPEVLTGAPASIANDVYSMGVVFYECLTGQLPFEGNSLEEVALKQIKKRFPEPSKLVPSLPKSIERIVITACRKRPEERYLTSSSMHEAILEAMKEKESWKGERKGLLSRIFGFK</sequence>
<dbReference type="GO" id="GO:0004674">
    <property type="term" value="F:protein serine/threonine kinase activity"/>
    <property type="evidence" value="ECO:0007669"/>
    <property type="project" value="UniProtKB-KW"/>
</dbReference>
<evidence type="ECO:0000256" key="3">
    <source>
        <dbReference type="ARBA" id="ARBA00022741"/>
    </source>
</evidence>
<dbReference type="PANTHER" id="PTHR43289">
    <property type="entry name" value="MITOGEN-ACTIVATED PROTEIN KINASE KINASE KINASE 20-RELATED"/>
    <property type="match status" value="1"/>
</dbReference>
<dbReference type="EMBL" id="JADINA010000007">
    <property type="protein sequence ID" value="MBO8425853.1"/>
    <property type="molecule type" value="Genomic_DNA"/>
</dbReference>
<dbReference type="Proteomes" id="UP000823634">
    <property type="component" value="Unassembled WGS sequence"/>
</dbReference>
<gene>
    <name evidence="7" type="ORF">IAC61_00850</name>
</gene>
<dbReference type="EC" id="2.7.11.1" evidence="1"/>
<evidence type="ECO:0000256" key="1">
    <source>
        <dbReference type="ARBA" id="ARBA00012513"/>
    </source>
</evidence>
<accession>A0A9D9DDX8</accession>
<dbReference type="InterPro" id="IPR008271">
    <property type="entry name" value="Ser/Thr_kinase_AS"/>
</dbReference>
<keyword evidence="4 7" id="KW-0418">Kinase</keyword>
<evidence type="ECO:0000256" key="4">
    <source>
        <dbReference type="ARBA" id="ARBA00022777"/>
    </source>
</evidence>
<keyword evidence="2" id="KW-0808">Transferase</keyword>
<reference evidence="7" key="1">
    <citation type="submission" date="2020-10" db="EMBL/GenBank/DDBJ databases">
        <authorList>
            <person name="Gilroy R."/>
        </authorList>
    </citation>
    <scope>NUCLEOTIDE SEQUENCE</scope>
    <source>
        <strain evidence="7">17113</strain>
    </source>
</reference>
<dbReference type="Pfam" id="PF00069">
    <property type="entry name" value="Pkinase"/>
    <property type="match status" value="1"/>
</dbReference>
<evidence type="ECO:0000313" key="7">
    <source>
        <dbReference type="EMBL" id="MBO8425853.1"/>
    </source>
</evidence>
<comment type="caution">
    <text evidence="7">The sequence shown here is derived from an EMBL/GenBank/DDBJ whole genome shotgun (WGS) entry which is preliminary data.</text>
</comment>
<name>A0A9D9DDX8_9FIRM</name>
<dbReference type="SMART" id="SM00220">
    <property type="entry name" value="S_TKc"/>
    <property type="match status" value="1"/>
</dbReference>
<dbReference type="InterPro" id="IPR011009">
    <property type="entry name" value="Kinase-like_dom_sf"/>
</dbReference>
<feature type="domain" description="Protein kinase" evidence="6">
    <location>
        <begin position="12"/>
        <end position="266"/>
    </location>
</feature>
<evidence type="ECO:0000256" key="2">
    <source>
        <dbReference type="ARBA" id="ARBA00022679"/>
    </source>
</evidence>
<reference evidence="7" key="2">
    <citation type="journal article" date="2021" name="PeerJ">
        <title>Extensive microbial diversity within the chicken gut microbiome revealed by metagenomics and culture.</title>
        <authorList>
            <person name="Gilroy R."/>
            <person name="Ravi A."/>
            <person name="Getino M."/>
            <person name="Pursley I."/>
            <person name="Horton D.L."/>
            <person name="Alikhan N.F."/>
            <person name="Baker D."/>
            <person name="Gharbi K."/>
            <person name="Hall N."/>
            <person name="Watson M."/>
            <person name="Adriaenssens E.M."/>
            <person name="Foster-Nyarko E."/>
            <person name="Jarju S."/>
            <person name="Secka A."/>
            <person name="Antonio M."/>
            <person name="Oren A."/>
            <person name="Chaudhuri R.R."/>
            <person name="La Ragione R."/>
            <person name="Hildebrand F."/>
            <person name="Pallen M.J."/>
        </authorList>
    </citation>
    <scope>NUCLEOTIDE SEQUENCE</scope>
    <source>
        <strain evidence="7">17113</strain>
    </source>
</reference>
<dbReference type="PROSITE" id="PS50011">
    <property type="entry name" value="PROTEIN_KINASE_DOM"/>
    <property type="match status" value="1"/>
</dbReference>
<evidence type="ECO:0000259" key="6">
    <source>
        <dbReference type="PROSITE" id="PS50011"/>
    </source>
</evidence>
<dbReference type="Gene3D" id="1.10.510.10">
    <property type="entry name" value="Transferase(Phosphotransferase) domain 1"/>
    <property type="match status" value="1"/>
</dbReference>
<keyword evidence="7" id="KW-0723">Serine/threonine-protein kinase</keyword>
<evidence type="ECO:0000313" key="8">
    <source>
        <dbReference type="Proteomes" id="UP000823634"/>
    </source>
</evidence>
<dbReference type="PIRSF" id="PIRSF000654">
    <property type="entry name" value="Integrin-linked_kinase"/>
    <property type="match status" value="1"/>
</dbReference>
<dbReference type="Gene3D" id="3.30.200.20">
    <property type="entry name" value="Phosphorylase Kinase, domain 1"/>
    <property type="match status" value="1"/>
</dbReference>
<dbReference type="PANTHER" id="PTHR43289:SF6">
    <property type="entry name" value="SERINE_THREONINE-PROTEIN KINASE NEKL-3"/>
    <property type="match status" value="1"/>
</dbReference>
<evidence type="ECO:0000256" key="5">
    <source>
        <dbReference type="ARBA" id="ARBA00022840"/>
    </source>
</evidence>
<dbReference type="SUPFAM" id="SSF56112">
    <property type="entry name" value="Protein kinase-like (PK-like)"/>
    <property type="match status" value="1"/>
</dbReference>
<dbReference type="PROSITE" id="PS00108">
    <property type="entry name" value="PROTEIN_KINASE_ST"/>
    <property type="match status" value="1"/>
</dbReference>
<dbReference type="InterPro" id="IPR000719">
    <property type="entry name" value="Prot_kinase_dom"/>
</dbReference>
<proteinExistence type="predicted"/>
<dbReference type="CDD" id="cd14014">
    <property type="entry name" value="STKc_PknB_like"/>
    <property type="match status" value="1"/>
</dbReference>
<protein>
    <recommendedName>
        <fullName evidence="1">non-specific serine/threonine protein kinase</fullName>
        <ecNumber evidence="1">2.7.11.1</ecNumber>
    </recommendedName>
</protein>
<organism evidence="7 8">
    <name type="scientific">Candidatus Alloenteromonas pullistercoris</name>
    <dbReference type="NCBI Taxonomy" id="2840785"/>
    <lineage>
        <taxon>Bacteria</taxon>
        <taxon>Bacillati</taxon>
        <taxon>Bacillota</taxon>
        <taxon>Bacillota incertae sedis</taxon>
        <taxon>Candidatus Alloenteromonas</taxon>
    </lineage>
</organism>
<keyword evidence="5" id="KW-0067">ATP-binding</keyword>
<dbReference type="AlphaFoldDB" id="A0A9D9DDX8"/>
<keyword evidence="3" id="KW-0547">Nucleotide-binding</keyword>
<dbReference type="GO" id="GO:0005524">
    <property type="term" value="F:ATP binding"/>
    <property type="evidence" value="ECO:0007669"/>
    <property type="project" value="UniProtKB-KW"/>
</dbReference>